<dbReference type="RefSeq" id="WP_009626116.1">
    <property type="nucleotide sequence ID" value="NZ_VBTY01000031.1"/>
</dbReference>
<gene>
    <name evidence="1" type="ORF">FEV09_05730</name>
</gene>
<accession>A0A9X4RKN5</accession>
<evidence type="ECO:0000313" key="2">
    <source>
        <dbReference type="Proteomes" id="UP001152872"/>
    </source>
</evidence>
<protein>
    <submittedName>
        <fullName evidence="1">Uncharacterized protein</fullName>
    </submittedName>
</protein>
<dbReference type="AlphaFoldDB" id="A0A9X4RKN5"/>
<name>A0A9X4RKN5_9CYAN</name>
<proteinExistence type="predicted"/>
<reference evidence="1" key="1">
    <citation type="submission" date="2019-05" db="EMBL/GenBank/DDBJ databases">
        <title>Whole genome sequencing of Pseudanabaena catenata USMAC16.</title>
        <authorList>
            <person name="Khan Z."/>
            <person name="Omar W.M."/>
            <person name="Convey P."/>
            <person name="Merican F."/>
            <person name="Najimudin N."/>
        </authorList>
    </citation>
    <scope>NUCLEOTIDE SEQUENCE</scope>
    <source>
        <strain evidence="1">USMAC16</strain>
    </source>
</reference>
<dbReference type="Proteomes" id="UP001152872">
    <property type="component" value="Unassembled WGS sequence"/>
</dbReference>
<organism evidence="1 2">
    <name type="scientific">Pseudanabaena catenata USMAC16</name>
    <dbReference type="NCBI Taxonomy" id="1855837"/>
    <lineage>
        <taxon>Bacteria</taxon>
        <taxon>Bacillati</taxon>
        <taxon>Cyanobacteriota</taxon>
        <taxon>Cyanophyceae</taxon>
        <taxon>Pseudanabaenales</taxon>
        <taxon>Pseudanabaenaceae</taxon>
        <taxon>Pseudanabaena</taxon>
    </lineage>
</organism>
<keyword evidence="2" id="KW-1185">Reference proteome</keyword>
<sequence length="99" mass="10989">MKSEKVQVKSHEDFLIDSLKDPEESAAYVFAVLEEEKPEIELLPLCLGHVAIALGGEGDRQWVKDFGASDKSQVVYELATWLDSLGLKLTVSVKKLEQA</sequence>
<dbReference type="EMBL" id="VBTY01000031">
    <property type="protein sequence ID" value="MDG3494054.1"/>
    <property type="molecule type" value="Genomic_DNA"/>
</dbReference>
<comment type="caution">
    <text evidence="1">The sequence shown here is derived from an EMBL/GenBank/DDBJ whole genome shotgun (WGS) entry which is preliminary data.</text>
</comment>
<evidence type="ECO:0000313" key="1">
    <source>
        <dbReference type="EMBL" id="MDG3494054.1"/>
    </source>
</evidence>